<dbReference type="InterPro" id="IPR006616">
    <property type="entry name" value="DM9_repeat"/>
</dbReference>
<gene>
    <name evidence="1" type="primary">Natt4</name>
    <name evidence="1" type="ORF">GALDEA_R07443</name>
</gene>
<evidence type="ECO:0000313" key="1">
    <source>
        <dbReference type="EMBL" id="NXI44791.1"/>
    </source>
</evidence>
<dbReference type="PANTHER" id="PTHR31649:SF1">
    <property type="entry name" value="FARNESOIC ACID O-METHYL TRANSFERASE DOMAIN-CONTAINING PROTEIN"/>
    <property type="match status" value="1"/>
</dbReference>
<reference evidence="1 2" key="1">
    <citation type="submission" date="2019-09" db="EMBL/GenBank/DDBJ databases">
        <title>Bird 10,000 Genomes (B10K) Project - Family phase.</title>
        <authorList>
            <person name="Zhang G."/>
        </authorList>
    </citation>
    <scope>NUCLEOTIDE SEQUENCE [LARGE SCALE GENOMIC DNA]</scope>
    <source>
        <strain evidence="1">B10K-DU-001-62</strain>
        <tissue evidence="1">Muscle</tissue>
    </source>
</reference>
<name>A0A7K9TAS3_9PICI</name>
<sequence>EYICSTEERGCNTGAYTPERGPYCFYPYNGCEEKTQTFKLLVNVGGFEALAWVEESFGSIPKDAVEGCPSVDIFVGRNQRGLGKISREQRAFFVVEDQEEVWYKWYQALVVKKGQADVTISEVHYNMSRAVERKEKVTL</sequence>
<organism evidence="1 2">
    <name type="scientific">Galbula dea</name>
    <dbReference type="NCBI Taxonomy" id="1109041"/>
    <lineage>
        <taxon>Eukaryota</taxon>
        <taxon>Metazoa</taxon>
        <taxon>Chordata</taxon>
        <taxon>Craniata</taxon>
        <taxon>Vertebrata</taxon>
        <taxon>Euteleostomi</taxon>
        <taxon>Archelosauria</taxon>
        <taxon>Archosauria</taxon>
        <taxon>Dinosauria</taxon>
        <taxon>Saurischia</taxon>
        <taxon>Theropoda</taxon>
        <taxon>Coelurosauria</taxon>
        <taxon>Aves</taxon>
        <taxon>Neognathae</taxon>
        <taxon>Neoaves</taxon>
        <taxon>Telluraves</taxon>
        <taxon>Coraciimorphae</taxon>
        <taxon>Piciformes</taxon>
        <taxon>Galbulidae</taxon>
        <taxon>Galbula</taxon>
    </lineage>
</organism>
<dbReference type="Pfam" id="PF11901">
    <property type="entry name" value="DM9"/>
    <property type="match status" value="1"/>
</dbReference>
<feature type="non-terminal residue" evidence="1">
    <location>
        <position position="139"/>
    </location>
</feature>
<dbReference type="AlphaFoldDB" id="A0A7K9TAS3"/>
<protein>
    <submittedName>
        <fullName evidence="1">NATT4 protein</fullName>
    </submittedName>
</protein>
<proteinExistence type="predicted"/>
<keyword evidence="2" id="KW-1185">Reference proteome</keyword>
<accession>A0A7K9TAS3</accession>
<evidence type="ECO:0000313" key="2">
    <source>
        <dbReference type="Proteomes" id="UP000566440"/>
    </source>
</evidence>
<dbReference type="OrthoDB" id="1925699at2759"/>
<comment type="caution">
    <text evidence="1">The sequence shown here is derived from an EMBL/GenBank/DDBJ whole genome shotgun (WGS) entry which is preliminary data.</text>
</comment>
<dbReference type="EMBL" id="VWZX01008496">
    <property type="protein sequence ID" value="NXI44791.1"/>
    <property type="molecule type" value="Genomic_DNA"/>
</dbReference>
<dbReference type="Proteomes" id="UP000566440">
    <property type="component" value="Unassembled WGS sequence"/>
</dbReference>
<feature type="non-terminal residue" evidence="1">
    <location>
        <position position="1"/>
    </location>
</feature>
<dbReference type="PANTHER" id="PTHR31649">
    <property type="entry name" value="AGAP009604-PA"/>
    <property type="match status" value="1"/>
</dbReference>